<feature type="non-terminal residue" evidence="3">
    <location>
        <position position="1"/>
    </location>
</feature>
<name>A0A6A4L9E6_9ERIC</name>
<dbReference type="InterPro" id="IPR036186">
    <property type="entry name" value="Serpin_sf"/>
</dbReference>
<dbReference type="Gene3D" id="2.30.39.10">
    <property type="entry name" value="Alpha-1-antitrypsin, domain 1"/>
    <property type="match status" value="1"/>
</dbReference>
<accession>A0A6A4L9E6</accession>
<dbReference type="InterPro" id="IPR042185">
    <property type="entry name" value="Serpin_sf_2"/>
</dbReference>
<dbReference type="PANTHER" id="PTHR11461">
    <property type="entry name" value="SERINE PROTEASE INHIBITOR, SERPIN"/>
    <property type="match status" value="1"/>
</dbReference>
<evidence type="ECO:0000256" key="1">
    <source>
        <dbReference type="ARBA" id="ARBA00009500"/>
    </source>
</evidence>
<proteinExistence type="inferred from homology"/>
<evidence type="ECO:0000313" key="3">
    <source>
        <dbReference type="EMBL" id="KAE9457116.1"/>
    </source>
</evidence>
<dbReference type="InterPro" id="IPR000215">
    <property type="entry name" value="Serpin_fam"/>
</dbReference>
<dbReference type="AlphaFoldDB" id="A0A6A4L9E6"/>
<protein>
    <recommendedName>
        <fullName evidence="2">Serpin domain-containing protein</fullName>
    </recommendedName>
</protein>
<dbReference type="Pfam" id="PF00079">
    <property type="entry name" value="Serpin"/>
    <property type="match status" value="1"/>
</dbReference>
<dbReference type="SUPFAM" id="SSF56574">
    <property type="entry name" value="Serpins"/>
    <property type="match status" value="1"/>
</dbReference>
<dbReference type="GO" id="GO:0004867">
    <property type="term" value="F:serine-type endopeptidase inhibitor activity"/>
    <property type="evidence" value="ECO:0007669"/>
    <property type="project" value="InterPro"/>
</dbReference>
<reference evidence="3 4" key="1">
    <citation type="journal article" date="2019" name="Genome Biol. Evol.">
        <title>The Rhododendron genome and chromosomal organization provide insight into shared whole-genome duplications across the heath family (Ericaceae).</title>
        <authorList>
            <person name="Soza V.L."/>
            <person name="Lindsley D."/>
            <person name="Waalkes A."/>
            <person name="Ramage E."/>
            <person name="Patwardhan R.P."/>
            <person name="Burton J.N."/>
            <person name="Adey A."/>
            <person name="Kumar A."/>
            <person name="Qiu R."/>
            <person name="Shendure J."/>
            <person name="Hall B."/>
        </authorList>
    </citation>
    <scope>NUCLEOTIDE SEQUENCE [LARGE SCALE GENOMIC DNA]</scope>
    <source>
        <strain evidence="3">RSF 1966-606</strain>
    </source>
</reference>
<evidence type="ECO:0000313" key="4">
    <source>
        <dbReference type="Proteomes" id="UP000428333"/>
    </source>
</evidence>
<dbReference type="GO" id="GO:0005615">
    <property type="term" value="C:extracellular space"/>
    <property type="evidence" value="ECO:0007669"/>
    <property type="project" value="InterPro"/>
</dbReference>
<gene>
    <name evidence="3" type="ORF">C3L33_10985</name>
</gene>
<comment type="similarity">
    <text evidence="1">Belongs to the serpin family.</text>
</comment>
<dbReference type="Gene3D" id="3.30.497.10">
    <property type="entry name" value="Antithrombin, subunit I, domain 2"/>
    <property type="match status" value="2"/>
</dbReference>
<dbReference type="Proteomes" id="UP000428333">
    <property type="component" value="Linkage Group LG06"/>
</dbReference>
<dbReference type="PANTHER" id="PTHR11461:SF211">
    <property type="entry name" value="GH10112P-RELATED"/>
    <property type="match status" value="1"/>
</dbReference>
<dbReference type="InterPro" id="IPR042178">
    <property type="entry name" value="Serpin_sf_1"/>
</dbReference>
<sequence>MVVIVAGEMADVGGKVEEEDGDFDFEEDGGGEADLSRIIGFGSVLLLSGLMEKVEILSFLCFGCKWAEQVLRGQCRGFDNFADDCEEEEAGEAGYSGGRDDAKVLIPATVVLSNMFSPAEMRGNLSSELETDVLLESMKLGPVESVKVLYKSKLFQARARNDLPASLNPKMQLGSTGHTLKHMLGFLRSKNIDEINSKSRKMMAVAASGGVRSSENVGNGPILTMVNGAWVDRRFPLVSKYKEEVLKDGLQNLIEKLNSDSGFLSQEYFDLTEEKLDEFWIPKFKFSFDFNILEVDFNVLEVMDDMGKAYIEVDEKGTEAVAITQFHCVGSCAWSQPVIKRYNFVADHPFVFMIREERSGLILFSGAVLNPIKED</sequence>
<dbReference type="OrthoDB" id="1063785at2759"/>
<dbReference type="EMBL" id="QEFC01001533">
    <property type="protein sequence ID" value="KAE9457116.1"/>
    <property type="molecule type" value="Genomic_DNA"/>
</dbReference>
<dbReference type="PROSITE" id="PS00284">
    <property type="entry name" value="SERPIN"/>
    <property type="match status" value="1"/>
</dbReference>
<dbReference type="InterPro" id="IPR023796">
    <property type="entry name" value="Serpin_dom"/>
</dbReference>
<evidence type="ECO:0000259" key="2">
    <source>
        <dbReference type="Pfam" id="PF00079"/>
    </source>
</evidence>
<organism evidence="3 4">
    <name type="scientific">Rhododendron williamsianum</name>
    <dbReference type="NCBI Taxonomy" id="262921"/>
    <lineage>
        <taxon>Eukaryota</taxon>
        <taxon>Viridiplantae</taxon>
        <taxon>Streptophyta</taxon>
        <taxon>Embryophyta</taxon>
        <taxon>Tracheophyta</taxon>
        <taxon>Spermatophyta</taxon>
        <taxon>Magnoliopsida</taxon>
        <taxon>eudicotyledons</taxon>
        <taxon>Gunneridae</taxon>
        <taxon>Pentapetalae</taxon>
        <taxon>asterids</taxon>
        <taxon>Ericales</taxon>
        <taxon>Ericaceae</taxon>
        <taxon>Ericoideae</taxon>
        <taxon>Rhodoreae</taxon>
        <taxon>Rhododendron</taxon>
    </lineage>
</organism>
<feature type="domain" description="Serpin" evidence="2">
    <location>
        <begin position="301"/>
        <end position="371"/>
    </location>
</feature>
<keyword evidence="4" id="KW-1185">Reference proteome</keyword>
<comment type="caution">
    <text evidence="3">The sequence shown here is derived from an EMBL/GenBank/DDBJ whole genome shotgun (WGS) entry which is preliminary data.</text>
</comment>
<dbReference type="InterPro" id="IPR023795">
    <property type="entry name" value="Serpin_CS"/>
</dbReference>